<dbReference type="AlphaFoldDB" id="A0A1G7JHJ4"/>
<organism evidence="1 2">
    <name type="scientific">Terriglobus roseus</name>
    <dbReference type="NCBI Taxonomy" id="392734"/>
    <lineage>
        <taxon>Bacteria</taxon>
        <taxon>Pseudomonadati</taxon>
        <taxon>Acidobacteriota</taxon>
        <taxon>Terriglobia</taxon>
        <taxon>Terriglobales</taxon>
        <taxon>Acidobacteriaceae</taxon>
        <taxon>Terriglobus</taxon>
    </lineage>
</organism>
<dbReference type="EMBL" id="LT629690">
    <property type="protein sequence ID" value="SDF23959.1"/>
    <property type="molecule type" value="Genomic_DNA"/>
</dbReference>
<evidence type="ECO:0000313" key="2">
    <source>
        <dbReference type="Proteomes" id="UP000182427"/>
    </source>
</evidence>
<sequence>MAASEIGPIFELGLLSKAGLVPWPGDSGWLHLNGVASLMAGLAKRKHFWTCPSTRAMGLYRTYVTPPSDESLWIEFGVAAQYCATQAGFSRDESAQLVGAIGEMQSNIYEHSKASSTGIVAFKGSPGTFEFVLADRGIGVLESLRACSEYSHLTSHGQALQMTLTEGVSRHGSSSGRGLGFRPLFRGLSNLSGSLRFRSGDYALTIDGKSPGIIPAKLWQKPSLKGFFASIVCRC</sequence>
<keyword evidence="2" id="KW-1185">Reference proteome</keyword>
<evidence type="ECO:0000313" key="1">
    <source>
        <dbReference type="EMBL" id="SDF23959.1"/>
    </source>
</evidence>
<dbReference type="Proteomes" id="UP000182427">
    <property type="component" value="Chromosome I"/>
</dbReference>
<protein>
    <recommendedName>
        <fullName evidence="3">Histidine kinase/HSP90-like ATPase domain-containing protein</fullName>
    </recommendedName>
</protein>
<evidence type="ECO:0008006" key="3">
    <source>
        <dbReference type="Google" id="ProtNLM"/>
    </source>
</evidence>
<name>A0A1G7JHJ4_9BACT</name>
<gene>
    <name evidence="1" type="ORF">SAMN05444167_1812</name>
</gene>
<accession>A0A1G7JHJ4</accession>
<reference evidence="1 2" key="1">
    <citation type="submission" date="2016-10" db="EMBL/GenBank/DDBJ databases">
        <authorList>
            <person name="de Groot N.N."/>
        </authorList>
    </citation>
    <scope>NUCLEOTIDE SEQUENCE [LARGE SCALE GENOMIC DNA]</scope>
    <source>
        <strain evidence="1 2">GAS232</strain>
    </source>
</reference>
<proteinExistence type="predicted"/>